<proteinExistence type="predicted"/>
<evidence type="ECO:0000313" key="2">
    <source>
        <dbReference type="Proteomes" id="UP001153292"/>
    </source>
</evidence>
<sequence>MIILTGNNLCKRQQELNAKVNEAVVSKINFEDIKDEPEATDVDKLFKIDVAAKYKNSPYVIEVLKCGDSLYISRVLKKCTWLFNNDYSNVINTDYLHHNIFPFMSVKMKRKLLTAVSTNLKSEARATDFYKYCLRVKLAELADKFLLQTSESFKLNYLENDVLNNDIKYVKSFIGHSFALLDAYISKQSEYSTLDIREFRHLYSVSEEKYLDLLEKHAKIDQSRRGSNNLLGLRISKHIMTKHKKRVLKNPYLYLNLLNSCKIVRHSNSEDAKVYVVSLMPKEASNFWAIDFYTKYKYIINVIPENERYTFLQKTFTSHYPSEEFETNKFFYGQNYYNLMSLDERENWALQQIEIGKELHGPGRDFVWYKFVNFEKAFVELKKYIKTATNPNKRKEIIQTLVDSTKNQREIEQVLKYYFERHINESRSSKEFFVSTVMSRHKVFKFDNDCWAAFDKLLLSLNVYNTNHGNVNFKIASILYHILNKKPLPDSLEEYLDSNLSTYSFKSYIDEFSDEEKLAVYEYISNFYLKKIESFLPIPKDSKELQETKARVILYIHFLLEFMAMYKKEQKDIPDVVMKFIKLDHDAFKYHQILEKEKIQELTENRLLKYLKEDAQRLVDSLKDLESAITYNRDFRINTLLKKLKIYFADDISKEYIKYFHQMLTNKLTHGTAATAVFGIFQLGDETTKILLMNKYSPACPKLDYNQLDLGLLTIQEKICRFACYSRPPVPLSIMLKYLVGDYVRFCLPMFNMYLANLPQPLCINFVQSIINSPVSIQKHGLRLAFQCFGAENLNKLILDSWKKTTNVSLRGVMYKTFFKKAVEEDSREYFNVLKTLTADLTADDDEEIFNALTRPRLSKEFLGEFVEVLWGTVQKFPNNETNLFRKRNIISCIDNNLKLMKKDILKSIINEHIMKNLFQESIVEMKVTIVNFIEAKWALVAHYIVYFTNSEADRKESIDLATFIVKHCYENWNKTVADVYIFRRLCFNFIKKLDGKSLSDSINNYEDTNCVFEEILAQLQSILPLDEIYICVWQIRLKILTSKLAESCRQKRKFEVMGGPSLIYGNAIGNLVKEFVEKKIYFSYFFKDIVEIVDVYARVLVHGNILAFDAGVTCNDVLMDIARGLLQCDMPETCAFALQLLPQDLDDNESDNYKDVFDKLRGKADMEVKCSLYAKYYSDCKRRRFL</sequence>
<dbReference type="Proteomes" id="UP001153292">
    <property type="component" value="Chromosome 23"/>
</dbReference>
<gene>
    <name evidence="1" type="ORF">CHILSU_LOCUS6681</name>
</gene>
<dbReference type="EMBL" id="OU963916">
    <property type="protein sequence ID" value="CAH0403408.1"/>
    <property type="molecule type" value="Genomic_DNA"/>
</dbReference>
<reference evidence="1" key="1">
    <citation type="submission" date="2021-12" db="EMBL/GenBank/DDBJ databases">
        <authorList>
            <person name="King R."/>
        </authorList>
    </citation>
    <scope>NUCLEOTIDE SEQUENCE</scope>
</reference>
<name>A0ABN8BA57_CHISP</name>
<keyword evidence="2" id="KW-1185">Reference proteome</keyword>
<organism evidence="1 2">
    <name type="scientific">Chilo suppressalis</name>
    <name type="common">Asiatic rice borer moth</name>
    <dbReference type="NCBI Taxonomy" id="168631"/>
    <lineage>
        <taxon>Eukaryota</taxon>
        <taxon>Metazoa</taxon>
        <taxon>Ecdysozoa</taxon>
        <taxon>Arthropoda</taxon>
        <taxon>Hexapoda</taxon>
        <taxon>Insecta</taxon>
        <taxon>Pterygota</taxon>
        <taxon>Neoptera</taxon>
        <taxon>Endopterygota</taxon>
        <taxon>Lepidoptera</taxon>
        <taxon>Glossata</taxon>
        <taxon>Ditrysia</taxon>
        <taxon>Pyraloidea</taxon>
        <taxon>Crambidae</taxon>
        <taxon>Crambinae</taxon>
        <taxon>Chilo</taxon>
    </lineage>
</organism>
<protein>
    <submittedName>
        <fullName evidence="1">Uncharacterized protein</fullName>
    </submittedName>
</protein>
<evidence type="ECO:0000313" key="1">
    <source>
        <dbReference type="EMBL" id="CAH0403408.1"/>
    </source>
</evidence>
<accession>A0ABN8BA57</accession>